<feature type="region of interest" description="Disordered" evidence="1">
    <location>
        <begin position="843"/>
        <end position="936"/>
    </location>
</feature>
<dbReference type="EMBL" id="CAJPDQ010000009">
    <property type="protein sequence ID" value="CAF9914209.1"/>
    <property type="molecule type" value="Genomic_DNA"/>
</dbReference>
<reference evidence="2" key="1">
    <citation type="submission" date="2021-03" db="EMBL/GenBank/DDBJ databases">
        <authorList>
            <person name="Tagirdzhanova G."/>
        </authorList>
    </citation>
    <scope>NUCLEOTIDE SEQUENCE</scope>
</reference>
<feature type="compositionally biased region" description="Polar residues" evidence="1">
    <location>
        <begin position="853"/>
        <end position="864"/>
    </location>
</feature>
<dbReference type="Proteomes" id="UP000664169">
    <property type="component" value="Unassembled WGS sequence"/>
</dbReference>
<evidence type="ECO:0000256" key="1">
    <source>
        <dbReference type="SAM" id="MobiDB-lite"/>
    </source>
</evidence>
<sequence length="936" mass="106792">MGRRKDSRLTRSLERDYKVMEIEDTSKIPKIYAESTIKGQDYILSAYENWRAQYKQSAPTLEVGSQAPSPEVMAEFAEYLAATGNGNIREKLSMYSCISNIERPYAGFQRKTGTAIKSEPRKQVIAFIKTKFVEKGLVSTARKEKHLFQIQEYQRYIHILWSSPENYLKHPRELCNHNFLMGNFATLGARIGGLLPNSLTGNHPGIRYKDIVLSLERTEGTAWRVIYQLNQRHVKNNKDPENKCYGTPTHEHRSPLVDETQHLIAFALADGALKGIKTIDQFFNQRIPADKNHLNLIWEAEVENLAIVRSVSKKTVTKEPLLARTFERAFKETLAQAGYHGTAEVQPTVHSIRRALAKEVDKTYTEAQRSQHIGHSDQRVYGQSYVANTSSVDGKSAYLNEPAQLKTNDYFQSFERWHHHGLPTILPAEIRARLRQTPDMLTLFGKHRDLKSRHASVGDIKTAQQKAQAAWARLKKQKLKEYQKNWVEQEDLKQICNPTEAPQAQEPDHEVLESLSKIFPERARLAKALTSMAPVDLAQRRSIIEDLLTAITRDYSVIHLPNETPMDGRCIDPDCETLVKSLLLKDQHHHVHKCMRRSLAKKMERSEQELNSCYLCYEWIKYEAWSEHCESHLQNDSWKRCGTLEYGDTVLRPAFCPFCIANKQLDGESRMKSWQRDRAMSDHIEDHLSTLTWPSECPILCCKVKASEREPLLYHLKNVHALDIPSGPNSKGSKFSIVSEDNPGLKRKRKWASADTVHPLDTIKPRNHIVSLNNSESPLAKHLTLPVLPTEMDYSTIDLPDSPVSEGTSMKAEGDSGPLLDASYISNEDELFSQFIQLHTSNEDDQLTDKENTGNCPSKNQDSLQIAEDSRPNKQFRLILRVRPPDDGQTSSKNCQPSTRKQSKQRKAPKTSSRMATRSMELPRVKLRLSFGKAKA</sequence>
<organism evidence="2 3">
    <name type="scientific">Gomphillus americanus</name>
    <dbReference type="NCBI Taxonomy" id="1940652"/>
    <lineage>
        <taxon>Eukaryota</taxon>
        <taxon>Fungi</taxon>
        <taxon>Dikarya</taxon>
        <taxon>Ascomycota</taxon>
        <taxon>Pezizomycotina</taxon>
        <taxon>Lecanoromycetes</taxon>
        <taxon>OSLEUM clade</taxon>
        <taxon>Ostropomycetidae</taxon>
        <taxon>Ostropales</taxon>
        <taxon>Graphidaceae</taxon>
        <taxon>Gomphilloideae</taxon>
        <taxon>Gomphillus</taxon>
    </lineage>
</organism>
<feature type="region of interest" description="Disordered" evidence="1">
    <location>
        <begin position="794"/>
        <end position="820"/>
    </location>
</feature>
<dbReference type="Pfam" id="PF11917">
    <property type="entry name" value="DUF3435"/>
    <property type="match status" value="1"/>
</dbReference>
<dbReference type="InterPro" id="IPR021842">
    <property type="entry name" value="DUF3435"/>
</dbReference>
<proteinExistence type="predicted"/>
<evidence type="ECO:0000313" key="3">
    <source>
        <dbReference type="Proteomes" id="UP000664169"/>
    </source>
</evidence>
<dbReference type="AlphaFoldDB" id="A0A8H3EX57"/>
<dbReference type="PANTHER" id="PTHR37535">
    <property type="entry name" value="FLUG DOMAIN PROTEIN"/>
    <property type="match status" value="1"/>
</dbReference>
<dbReference type="PANTHER" id="PTHR37535:SF3">
    <property type="entry name" value="FLUG DOMAIN-CONTAINING PROTEIN"/>
    <property type="match status" value="1"/>
</dbReference>
<gene>
    <name evidence="2" type="ORF">GOMPHAMPRED_008101</name>
</gene>
<feature type="compositionally biased region" description="Polar residues" evidence="1">
    <location>
        <begin position="888"/>
        <end position="900"/>
    </location>
</feature>
<protein>
    <submittedName>
        <fullName evidence="2">Uncharacterized protein</fullName>
    </submittedName>
</protein>
<accession>A0A8H3EX57</accession>
<comment type="caution">
    <text evidence="2">The sequence shown here is derived from an EMBL/GenBank/DDBJ whole genome shotgun (WGS) entry which is preliminary data.</text>
</comment>
<dbReference type="OrthoDB" id="5400577at2759"/>
<keyword evidence="3" id="KW-1185">Reference proteome</keyword>
<name>A0A8H3EX57_9LECA</name>
<evidence type="ECO:0000313" key="2">
    <source>
        <dbReference type="EMBL" id="CAF9914209.1"/>
    </source>
</evidence>